<evidence type="ECO:0000313" key="1">
    <source>
        <dbReference type="EMBL" id="MBK1875517.1"/>
    </source>
</evidence>
<dbReference type="PANTHER" id="PTHR20883">
    <property type="entry name" value="PHYTANOYL-COA DIOXYGENASE DOMAIN CONTAINING 1"/>
    <property type="match status" value="1"/>
</dbReference>
<keyword evidence="1" id="KW-0560">Oxidoreductase</keyword>
<dbReference type="PANTHER" id="PTHR20883:SF46">
    <property type="entry name" value="PHYTANOYL-COA HYDROXYLASE"/>
    <property type="match status" value="1"/>
</dbReference>
<keyword evidence="1" id="KW-0223">Dioxygenase</keyword>
<reference evidence="1" key="1">
    <citation type="submission" date="2021-01" db="EMBL/GenBank/DDBJ databases">
        <title>Modified the classification status of verrucomicrobia.</title>
        <authorList>
            <person name="Feng X."/>
        </authorList>
    </citation>
    <scope>NUCLEOTIDE SEQUENCE</scope>
    <source>
        <strain evidence="1">KCTC 13126</strain>
    </source>
</reference>
<accession>A0A934RW56</accession>
<dbReference type="RefSeq" id="WP_200353734.1">
    <property type="nucleotide sequence ID" value="NZ_JAENIL010000002.1"/>
</dbReference>
<comment type="caution">
    <text evidence="1">The sequence shown here is derived from an EMBL/GenBank/DDBJ whole genome shotgun (WGS) entry which is preliminary data.</text>
</comment>
<gene>
    <name evidence="1" type="ORF">JIN87_01490</name>
</gene>
<name>A0A934RW56_9BACT</name>
<dbReference type="GO" id="GO:0016706">
    <property type="term" value="F:2-oxoglutarate-dependent dioxygenase activity"/>
    <property type="evidence" value="ECO:0007669"/>
    <property type="project" value="UniProtKB-ARBA"/>
</dbReference>
<dbReference type="Gene3D" id="2.60.120.620">
    <property type="entry name" value="q2cbj1_9rhob like domain"/>
    <property type="match status" value="1"/>
</dbReference>
<dbReference type="EMBL" id="JAENIL010000002">
    <property type="protein sequence ID" value="MBK1875517.1"/>
    <property type="molecule type" value="Genomic_DNA"/>
</dbReference>
<dbReference type="Pfam" id="PF05721">
    <property type="entry name" value="PhyH"/>
    <property type="match status" value="1"/>
</dbReference>
<dbReference type="AlphaFoldDB" id="A0A934RW56"/>
<dbReference type="Proteomes" id="UP000617628">
    <property type="component" value="Unassembled WGS sequence"/>
</dbReference>
<proteinExistence type="predicted"/>
<evidence type="ECO:0000313" key="2">
    <source>
        <dbReference type="Proteomes" id="UP000617628"/>
    </source>
</evidence>
<protein>
    <submittedName>
        <fullName evidence="1">Phytanoyl-CoA dioxygenase family protein</fullName>
    </submittedName>
</protein>
<sequence length="258" mass="29207">MITKYPERRDIEISEEHVSGYRRDGFVKVSGILTKEEADFYYQEALGIATANNDGTNHVLNQKVNVWRESEIMKSLTFHPNVVSIAKRLAGVPLRLWHDQLLAKNPRSMRATEWHQDQPYWPHRDSPNPISIWIALCDVPVRKGSMSFIPGQQHRAELGTQVLEDSRSLFAMAPDLEYEPKITLPLRAGDCTFHHGCCPHMANPNETDEYRLAHVAIFVDQATLYDPTVPGKASKHILTDPLGLEVGTPLAGEFFPEI</sequence>
<keyword evidence="2" id="KW-1185">Reference proteome</keyword>
<dbReference type="InterPro" id="IPR008775">
    <property type="entry name" value="Phytyl_CoA_dOase-like"/>
</dbReference>
<dbReference type="GO" id="GO:0005506">
    <property type="term" value="F:iron ion binding"/>
    <property type="evidence" value="ECO:0007669"/>
    <property type="project" value="UniProtKB-ARBA"/>
</dbReference>
<dbReference type="SUPFAM" id="SSF51197">
    <property type="entry name" value="Clavaminate synthase-like"/>
    <property type="match status" value="1"/>
</dbReference>
<organism evidence="1 2">
    <name type="scientific">Pelagicoccus mobilis</name>
    <dbReference type="NCBI Taxonomy" id="415221"/>
    <lineage>
        <taxon>Bacteria</taxon>
        <taxon>Pseudomonadati</taxon>
        <taxon>Verrucomicrobiota</taxon>
        <taxon>Opitutia</taxon>
        <taxon>Puniceicoccales</taxon>
        <taxon>Pelagicoccaceae</taxon>
        <taxon>Pelagicoccus</taxon>
    </lineage>
</organism>